<feature type="repeat" description="WD" evidence="3">
    <location>
        <begin position="292"/>
        <end position="334"/>
    </location>
</feature>
<feature type="repeat" description="WD" evidence="3">
    <location>
        <begin position="1"/>
        <end position="33"/>
    </location>
</feature>
<dbReference type="GO" id="GO:0003730">
    <property type="term" value="F:mRNA 3'-UTR binding"/>
    <property type="evidence" value="ECO:0007669"/>
    <property type="project" value="TreeGrafter"/>
</dbReference>
<dbReference type="GO" id="GO:0005634">
    <property type="term" value="C:nucleus"/>
    <property type="evidence" value="ECO:0007669"/>
    <property type="project" value="TreeGrafter"/>
</dbReference>
<dbReference type="SUPFAM" id="SSF50978">
    <property type="entry name" value="WD40 repeat-like"/>
    <property type="match status" value="1"/>
</dbReference>
<protein>
    <recommendedName>
        <fullName evidence="9">Gem-associated protein 5</fullName>
    </recommendedName>
</protein>
<comment type="caution">
    <text evidence="7">The sequence shown here is derived from an EMBL/GenBank/DDBJ whole genome shotgun (WGS) entry which is preliminary data.</text>
</comment>
<reference evidence="7" key="1">
    <citation type="journal article" date="2023" name="IScience">
        <title>Live-bearing cockroach genome reveals convergent evolutionary mechanisms linked to viviparity in insects and beyond.</title>
        <authorList>
            <person name="Fouks B."/>
            <person name="Harrison M.C."/>
            <person name="Mikhailova A.A."/>
            <person name="Marchal E."/>
            <person name="English S."/>
            <person name="Carruthers M."/>
            <person name="Jennings E.C."/>
            <person name="Chiamaka E.L."/>
            <person name="Frigard R.A."/>
            <person name="Pippel M."/>
            <person name="Attardo G.M."/>
            <person name="Benoit J.B."/>
            <person name="Bornberg-Bauer E."/>
            <person name="Tobe S.S."/>
        </authorList>
    </citation>
    <scope>NUCLEOTIDE SEQUENCE</scope>
    <source>
        <strain evidence="7">Stay&amp;Tobe</strain>
    </source>
</reference>
<evidence type="ECO:0000256" key="2">
    <source>
        <dbReference type="ARBA" id="ARBA00022737"/>
    </source>
</evidence>
<dbReference type="PANTHER" id="PTHR46362:SF1">
    <property type="entry name" value="GEM-ASSOCIATED PROTEIN 5"/>
    <property type="match status" value="1"/>
</dbReference>
<dbReference type="InterPro" id="IPR015943">
    <property type="entry name" value="WD40/YVTN_repeat-like_dom_sf"/>
</dbReference>
<feature type="repeat" description="WD" evidence="3">
    <location>
        <begin position="249"/>
        <end position="291"/>
    </location>
</feature>
<keyword evidence="1 3" id="KW-0853">WD repeat</keyword>
<dbReference type="GO" id="GO:0032797">
    <property type="term" value="C:SMN complex"/>
    <property type="evidence" value="ECO:0007669"/>
    <property type="project" value="TreeGrafter"/>
</dbReference>
<evidence type="ECO:0000313" key="8">
    <source>
        <dbReference type="Proteomes" id="UP001233999"/>
    </source>
</evidence>
<dbReference type="PROSITE" id="PS50294">
    <property type="entry name" value="WD_REPEATS_REGION"/>
    <property type="match status" value="1"/>
</dbReference>
<dbReference type="Proteomes" id="UP001233999">
    <property type="component" value="Unassembled WGS sequence"/>
</dbReference>
<gene>
    <name evidence="7" type="ORF">L9F63_001428</name>
</gene>
<dbReference type="Gene3D" id="2.130.10.10">
    <property type="entry name" value="YVTN repeat-like/Quinoprotein amine dehydrogenase"/>
    <property type="match status" value="1"/>
</dbReference>
<feature type="domain" description="Gem-associated protein 5 second beta-propeller" evidence="6">
    <location>
        <begin position="7"/>
        <end position="316"/>
    </location>
</feature>
<feature type="non-terminal residue" evidence="7">
    <location>
        <position position="962"/>
    </location>
</feature>
<evidence type="ECO:0008006" key="9">
    <source>
        <dbReference type="Google" id="ProtNLM"/>
    </source>
</evidence>
<keyword evidence="8" id="KW-1185">Reference proteome</keyword>
<dbReference type="InterPro" id="IPR056421">
    <property type="entry name" value="TPR_GEMI5"/>
</dbReference>
<dbReference type="AlphaFoldDB" id="A0AAD8EJB7"/>
<dbReference type="InterPro" id="IPR019775">
    <property type="entry name" value="WD40_repeat_CS"/>
</dbReference>
<dbReference type="GO" id="GO:0000387">
    <property type="term" value="P:spliceosomal snRNP assembly"/>
    <property type="evidence" value="ECO:0007669"/>
    <property type="project" value="TreeGrafter"/>
</dbReference>
<organism evidence="7 8">
    <name type="scientific">Diploptera punctata</name>
    <name type="common">Pacific beetle cockroach</name>
    <dbReference type="NCBI Taxonomy" id="6984"/>
    <lineage>
        <taxon>Eukaryota</taxon>
        <taxon>Metazoa</taxon>
        <taxon>Ecdysozoa</taxon>
        <taxon>Arthropoda</taxon>
        <taxon>Hexapoda</taxon>
        <taxon>Insecta</taxon>
        <taxon>Pterygota</taxon>
        <taxon>Neoptera</taxon>
        <taxon>Polyneoptera</taxon>
        <taxon>Dictyoptera</taxon>
        <taxon>Blattodea</taxon>
        <taxon>Blaberoidea</taxon>
        <taxon>Blaberidae</taxon>
        <taxon>Diplopterinae</taxon>
        <taxon>Diploptera</taxon>
    </lineage>
</organism>
<dbReference type="PROSITE" id="PS50082">
    <property type="entry name" value="WD_REPEATS_2"/>
    <property type="match status" value="3"/>
</dbReference>
<sequence>TINSSFDYQMIAFGVGDGTIRIWNLSNSTFLEITTLWKKIKGKVMALAWHPTKEGWLAYGTSDGRVGLYDVSCGKPPILFHPYQRRSIYTLFWGPPVSKTDDDCVGSFYLFSCGDGEVVQYNPGKFNEELGLTQSLMEISVTKCLKTGMAWKPDYSLLAVGNEDGTVTFLAAPDFKMVHTLYAHKKFIQCLAWHPESTATDSGYSQYRHWLAVSSNESIIKVFNLSELTKDEEEVEINQLTHIENCITLSGHLSRVVSMCWSPHIGGHLVSVSFDGTAQLWNVPAQQPIANYCLHSSHVYCCAWSPLDPDLVITGATDFTLRVWKISKQTQTLPSEIKKMKKLESKKAAAVVATTTESNSQETLKQPHRKGDEEKTVISNTSDDSSRAIEFAKSEKEACESSVPLNMKKKKPSTRKSFFPVSAHQQYQGKNQHLSNCYHLLKALDKNSSTADSEDDIENSELPPYLAFFSDRDSMQKLLDLEVEHHISDGNVEMAHHMELWKGNITDTLREAARQRQLNDWLVSLAPMASQRFWMEMCKSYSEQLTVCGQYQKAASYLLACHKVNDAIDLLVTHHLFREAVAIAHCRLGPEDPTVKKVISAWAKHVAAEGNYELAVECLISIGELLEAAMLIRKRSDEGSLKLAALIAIKAGADELAAMLACQSLKQSLTVGNMTVANEVVSQHMQLKHLKLMVSVHATMMELLALNKYSSCAQWLKNTATPETSLFEMISSKFKCEGEDEKQEIYGMLLKDFRKNESPDTVNKMWFTVSIEIALSFMSVGTKQLHHLVTALNTCYQYNQLRPTDVEYYVLQLCMWLAPQGPFSDNSIFHSEMGEESKCIVKSLRAYLCVGVVDWMTAYVNSPNAKSTTNQENVINSSPEIYSDVWCSFIELLNNCMNYILTKESIQYFQDCVKIKKWEHEIATAVAKSRKGEASNDGSCDNITNNFNADDTDSVLQKIRTS</sequence>
<dbReference type="EMBL" id="JASPKZ010003849">
    <property type="protein sequence ID" value="KAJ9592049.1"/>
    <property type="molecule type" value="Genomic_DNA"/>
</dbReference>
<evidence type="ECO:0000256" key="1">
    <source>
        <dbReference type="ARBA" id="ARBA00022574"/>
    </source>
</evidence>
<dbReference type="InterPro" id="IPR056424">
    <property type="entry name" value="Beta-prop_GEMI5_2nd"/>
</dbReference>
<accession>A0AAD8EJB7</accession>
<dbReference type="InterPro" id="IPR001680">
    <property type="entry name" value="WD40_rpt"/>
</dbReference>
<dbReference type="SMART" id="SM00320">
    <property type="entry name" value="WD40"/>
    <property type="match status" value="5"/>
</dbReference>
<reference evidence="7" key="2">
    <citation type="submission" date="2023-05" db="EMBL/GenBank/DDBJ databases">
        <authorList>
            <person name="Fouks B."/>
        </authorList>
    </citation>
    <scope>NUCLEOTIDE SEQUENCE</scope>
    <source>
        <strain evidence="7">Stay&amp;Tobe</strain>
        <tissue evidence="7">Testes</tissue>
    </source>
</reference>
<dbReference type="Pfam" id="PF23774">
    <property type="entry name" value="TPR_GEMI5"/>
    <property type="match status" value="1"/>
</dbReference>
<name>A0AAD8EJB7_DIPPU</name>
<feature type="region of interest" description="Disordered" evidence="4">
    <location>
        <begin position="353"/>
        <end position="384"/>
    </location>
</feature>
<dbReference type="PROSITE" id="PS00678">
    <property type="entry name" value="WD_REPEATS_1"/>
    <property type="match status" value="1"/>
</dbReference>
<evidence type="ECO:0000256" key="4">
    <source>
        <dbReference type="SAM" id="MobiDB-lite"/>
    </source>
</evidence>
<proteinExistence type="predicted"/>
<evidence type="ECO:0000259" key="6">
    <source>
        <dbReference type="Pfam" id="PF23775"/>
    </source>
</evidence>
<dbReference type="InterPro" id="IPR052640">
    <property type="entry name" value="Gemin-5"/>
</dbReference>
<dbReference type="InterPro" id="IPR036322">
    <property type="entry name" value="WD40_repeat_dom_sf"/>
</dbReference>
<evidence type="ECO:0000256" key="3">
    <source>
        <dbReference type="PROSITE-ProRule" id="PRU00221"/>
    </source>
</evidence>
<feature type="domain" description="Gem-associated protein 5 TPR" evidence="5">
    <location>
        <begin position="466"/>
        <end position="672"/>
    </location>
</feature>
<evidence type="ECO:0000259" key="5">
    <source>
        <dbReference type="Pfam" id="PF23774"/>
    </source>
</evidence>
<evidence type="ECO:0000313" key="7">
    <source>
        <dbReference type="EMBL" id="KAJ9592049.1"/>
    </source>
</evidence>
<dbReference type="PANTHER" id="PTHR46362">
    <property type="entry name" value="GEM-ASSOCIATED PROTEIN 5"/>
    <property type="match status" value="1"/>
</dbReference>
<dbReference type="Pfam" id="PF23775">
    <property type="entry name" value="Beta-prop_RIG_2nd"/>
    <property type="match status" value="1"/>
</dbReference>
<keyword evidence="2" id="KW-0677">Repeat</keyword>